<accession>A0A7V7THW2</accession>
<comment type="caution">
    <text evidence="1">The sequence shown here is derived from an EMBL/GenBank/DDBJ whole genome shotgun (WGS) entry which is preliminary data.</text>
</comment>
<organism evidence="1 2">
    <name type="scientific">Vibrio chagasii</name>
    <dbReference type="NCBI Taxonomy" id="170679"/>
    <lineage>
        <taxon>Bacteria</taxon>
        <taxon>Pseudomonadati</taxon>
        <taxon>Pseudomonadota</taxon>
        <taxon>Gammaproteobacteria</taxon>
        <taxon>Vibrionales</taxon>
        <taxon>Vibrionaceae</taxon>
        <taxon>Vibrio</taxon>
    </lineage>
</organism>
<gene>
    <name evidence="1" type="ORF">F7Q91_02750</name>
</gene>
<dbReference type="GeneID" id="77344761"/>
<dbReference type="AlphaFoldDB" id="A0A7V7THW2"/>
<proteinExistence type="predicted"/>
<sequence>MSILNQLQSQIEKQTTLATSLVTLQALTTSNETAIHNKNAILAFAKSSSTSAALLNWLESLEPNKFVVEGQNEPIDSNFNGHDIYQLTISFDEMELSQKVVDEVETTGSVFVGDYLYSRSVVLPSELSEVKNEAEEFITKLAEEVIDNFKSGRYLDQYIPQINDLYTIDLFLYQNQMTDLNTYIYADTVNTADKEMADELFNEAKDDLNTKFADVIKADKNGEISYECKYLDNVLSRQSLIAQGCTKVAFIHALCIYSILKKLTFGQQVYLLRKFHLTTPVTCFETWFEDLLAQYQELTELQTKLPVIQMSKI</sequence>
<dbReference type="RefSeq" id="WP_137406684.1">
    <property type="nucleotide sequence ID" value="NZ_AP025467.1"/>
</dbReference>
<evidence type="ECO:0000313" key="1">
    <source>
        <dbReference type="EMBL" id="KAB0482339.1"/>
    </source>
</evidence>
<name>A0A7V7THW2_9VIBR</name>
<evidence type="ECO:0000313" key="2">
    <source>
        <dbReference type="Proteomes" id="UP000423756"/>
    </source>
</evidence>
<reference evidence="1 2" key="1">
    <citation type="submission" date="2019-09" db="EMBL/GenBank/DDBJ databases">
        <title>Draft genome sequences of 48 bacterial type strains from the CCUG.</title>
        <authorList>
            <person name="Tunovic T."/>
            <person name="Pineiro-Iglesias B."/>
            <person name="Unosson C."/>
            <person name="Inganas E."/>
            <person name="Ohlen M."/>
            <person name="Cardew S."/>
            <person name="Jensie-Markopoulos S."/>
            <person name="Salva-Serra F."/>
            <person name="Jaen-Luchoro D."/>
            <person name="Karlsson R."/>
            <person name="Svensson-Stadler L."/>
            <person name="Chun J."/>
            <person name="Moore E."/>
        </authorList>
    </citation>
    <scope>NUCLEOTIDE SEQUENCE [LARGE SCALE GENOMIC DNA]</scope>
    <source>
        <strain evidence="1 2">CCUG 48643</strain>
    </source>
</reference>
<protein>
    <submittedName>
        <fullName evidence="1">Uncharacterized protein</fullName>
    </submittedName>
</protein>
<dbReference type="EMBL" id="VZPX01000004">
    <property type="protein sequence ID" value="KAB0482339.1"/>
    <property type="molecule type" value="Genomic_DNA"/>
</dbReference>
<dbReference type="Proteomes" id="UP000423756">
    <property type="component" value="Unassembled WGS sequence"/>
</dbReference>